<dbReference type="Proteomes" id="UP000694941">
    <property type="component" value="Unplaced"/>
</dbReference>
<dbReference type="InterPro" id="IPR036508">
    <property type="entry name" value="Chitin-bd_dom_sf"/>
</dbReference>
<evidence type="ECO:0000313" key="4">
    <source>
        <dbReference type="RefSeq" id="XP_013781837.2"/>
    </source>
</evidence>
<dbReference type="RefSeq" id="XP_013781837.2">
    <property type="nucleotide sequence ID" value="XM_013926383.2"/>
</dbReference>
<dbReference type="GeneID" id="106466141"/>
<evidence type="ECO:0000313" key="3">
    <source>
        <dbReference type="Proteomes" id="UP000694941"/>
    </source>
</evidence>
<dbReference type="PANTHER" id="PTHR22933">
    <property type="entry name" value="FI18007P1-RELATED"/>
    <property type="match status" value="1"/>
</dbReference>
<feature type="compositionally biased region" description="Low complexity" evidence="1">
    <location>
        <begin position="50"/>
        <end position="68"/>
    </location>
</feature>
<evidence type="ECO:0000256" key="1">
    <source>
        <dbReference type="SAM" id="MobiDB-lite"/>
    </source>
</evidence>
<dbReference type="PROSITE" id="PS50940">
    <property type="entry name" value="CHIT_BIND_II"/>
    <property type="match status" value="1"/>
</dbReference>
<keyword evidence="3" id="KW-1185">Reference proteome</keyword>
<feature type="compositionally biased region" description="Low complexity" evidence="1">
    <location>
        <begin position="216"/>
        <end position="255"/>
    </location>
</feature>
<reference evidence="4" key="1">
    <citation type="submission" date="2025-08" db="UniProtKB">
        <authorList>
            <consortium name="RefSeq"/>
        </authorList>
    </citation>
    <scope>IDENTIFICATION</scope>
    <source>
        <tissue evidence="4">Muscle</tissue>
    </source>
</reference>
<feature type="region of interest" description="Disordered" evidence="1">
    <location>
        <begin position="31"/>
        <end position="100"/>
    </location>
</feature>
<feature type="compositionally biased region" description="Pro residues" evidence="1">
    <location>
        <begin position="256"/>
        <end position="266"/>
    </location>
</feature>
<sequence>MSWCALLDCCLSNRLAFRGYVGAEEREKRQIDFQFPGPRNEGDQGDSGLYQVPQSQFQAQPAQPYSAPRGSPKYDTAPQQSLDGNGGYSDGEDGPTTPDPLSVLLAGSSFSCSGKNEGYYADDSINCQVFHYCAGETSYSWMCPEGTVFHQVHLNCVPSDQDICDRSEKYHIVNDYLYKTIDFEGPNKTARYYQRYYPEEFLLGAPALTDFGFPEATSSGSGADASGPGSAPRSNSFGGSPASRPASRPRSYDAPAPQPRPRPQAPGPSRQPNYPNLPELPQLPQVSGIPQSQSRVQAGGNSGARIPIRYNPNAYRDSTGSLSTSQDQGGASVQFDDVYN</sequence>
<dbReference type="Pfam" id="PF01607">
    <property type="entry name" value="CBM_14"/>
    <property type="match status" value="1"/>
</dbReference>
<accession>A0ABM1BH09</accession>
<dbReference type="PANTHER" id="PTHR22933:SF31">
    <property type="entry name" value="FI18007P1"/>
    <property type="match status" value="1"/>
</dbReference>
<feature type="compositionally biased region" description="Polar residues" evidence="1">
    <location>
        <begin position="284"/>
        <end position="296"/>
    </location>
</feature>
<evidence type="ECO:0000259" key="2">
    <source>
        <dbReference type="PROSITE" id="PS50940"/>
    </source>
</evidence>
<gene>
    <name evidence="4" type="primary">LOC106466141</name>
</gene>
<feature type="region of interest" description="Disordered" evidence="1">
    <location>
        <begin position="215"/>
        <end position="340"/>
    </location>
</feature>
<dbReference type="InterPro" id="IPR052976">
    <property type="entry name" value="Scoloptoxin-like"/>
</dbReference>
<feature type="domain" description="Chitin-binding type-2" evidence="2">
    <location>
        <begin position="109"/>
        <end position="166"/>
    </location>
</feature>
<name>A0ABM1BH09_LIMPO</name>
<protein>
    <submittedName>
        <fullName evidence="4">Uncharacterized protein LOC106466141</fullName>
    </submittedName>
</protein>
<dbReference type="InterPro" id="IPR002557">
    <property type="entry name" value="Chitin-bd_dom"/>
</dbReference>
<organism evidence="3 4">
    <name type="scientific">Limulus polyphemus</name>
    <name type="common">Atlantic horseshoe crab</name>
    <dbReference type="NCBI Taxonomy" id="6850"/>
    <lineage>
        <taxon>Eukaryota</taxon>
        <taxon>Metazoa</taxon>
        <taxon>Ecdysozoa</taxon>
        <taxon>Arthropoda</taxon>
        <taxon>Chelicerata</taxon>
        <taxon>Merostomata</taxon>
        <taxon>Xiphosura</taxon>
        <taxon>Limulidae</taxon>
        <taxon>Limulus</taxon>
    </lineage>
</organism>
<proteinExistence type="predicted"/>
<dbReference type="SUPFAM" id="SSF57625">
    <property type="entry name" value="Invertebrate chitin-binding proteins"/>
    <property type="match status" value="1"/>
</dbReference>
<dbReference type="Gene3D" id="3.20.20.80">
    <property type="entry name" value="Glycosidases"/>
    <property type="match status" value="1"/>
</dbReference>
<feature type="compositionally biased region" description="Polar residues" evidence="1">
    <location>
        <begin position="316"/>
        <end position="331"/>
    </location>
</feature>